<name>A0ABV5ZNA9_9PSEU</name>
<sequence length="317" mass="33162">MRHPTHLAGLVAAALLTAVTAVPTAHATPDDVVAHQVATTAQEQQAIRDYWTPERIAALPTIPPSGKPPVDGPDGSGWYGGGDVTKTVGRLFFTEQGEDASCTATIVRSANGNTAVTGGHCVHNFNLIGEDPHWMDNLYFVPGFRDGTMPHGGFVPRLVITSRTWVEVPESSAHDQAFLVLNPGIDGRSAAETVGAGQEIAFDVPGAREAREFGYPRGASQPGHQGRPEFTGKRLAQCWGPAVENPGGAGQFGVPCDMGGGSSGGPRFTGFDVNAGRGTVVGVNTQSFRDGADIRHLGGPQFSATITRPLYDRASAA</sequence>
<dbReference type="EMBL" id="JBHLZU010000001">
    <property type="protein sequence ID" value="MFB9902357.1"/>
    <property type="molecule type" value="Genomic_DNA"/>
</dbReference>
<reference evidence="3 4" key="1">
    <citation type="submission" date="2024-09" db="EMBL/GenBank/DDBJ databases">
        <authorList>
            <person name="Sun Q."/>
            <person name="Mori K."/>
        </authorList>
    </citation>
    <scope>NUCLEOTIDE SEQUENCE [LARGE SCALE GENOMIC DNA]</scope>
    <source>
        <strain evidence="3 4">TBRC 7907</strain>
    </source>
</reference>
<dbReference type="Gene3D" id="2.40.10.10">
    <property type="entry name" value="Trypsin-like serine proteases"/>
    <property type="match status" value="2"/>
</dbReference>
<keyword evidence="4" id="KW-1185">Reference proteome</keyword>
<dbReference type="SUPFAM" id="SSF50494">
    <property type="entry name" value="Trypsin-like serine proteases"/>
    <property type="match status" value="1"/>
</dbReference>
<keyword evidence="2" id="KW-0732">Signal</keyword>
<gene>
    <name evidence="3" type="ORF">ACFFQA_00265</name>
</gene>
<feature type="compositionally biased region" description="Pro residues" evidence="1">
    <location>
        <begin position="61"/>
        <end position="71"/>
    </location>
</feature>
<accession>A0ABV5ZNA9</accession>
<dbReference type="Proteomes" id="UP001589693">
    <property type="component" value="Unassembled WGS sequence"/>
</dbReference>
<comment type="caution">
    <text evidence="3">The sequence shown here is derived from an EMBL/GenBank/DDBJ whole genome shotgun (WGS) entry which is preliminary data.</text>
</comment>
<feature type="chain" id="PRO_5046476461" evidence="2">
    <location>
        <begin position="28"/>
        <end position="317"/>
    </location>
</feature>
<dbReference type="InterPro" id="IPR043504">
    <property type="entry name" value="Peptidase_S1_PA_chymotrypsin"/>
</dbReference>
<evidence type="ECO:0000313" key="4">
    <source>
        <dbReference type="Proteomes" id="UP001589693"/>
    </source>
</evidence>
<evidence type="ECO:0000256" key="1">
    <source>
        <dbReference type="SAM" id="MobiDB-lite"/>
    </source>
</evidence>
<organism evidence="3 4">
    <name type="scientific">Allokutzneria oryzae</name>
    <dbReference type="NCBI Taxonomy" id="1378989"/>
    <lineage>
        <taxon>Bacteria</taxon>
        <taxon>Bacillati</taxon>
        <taxon>Actinomycetota</taxon>
        <taxon>Actinomycetes</taxon>
        <taxon>Pseudonocardiales</taxon>
        <taxon>Pseudonocardiaceae</taxon>
        <taxon>Allokutzneria</taxon>
    </lineage>
</organism>
<evidence type="ECO:0000313" key="3">
    <source>
        <dbReference type="EMBL" id="MFB9902357.1"/>
    </source>
</evidence>
<dbReference type="InterPro" id="IPR009003">
    <property type="entry name" value="Peptidase_S1_PA"/>
</dbReference>
<dbReference type="RefSeq" id="WP_377849444.1">
    <property type="nucleotide sequence ID" value="NZ_JBHLZU010000001.1"/>
</dbReference>
<dbReference type="EC" id="3.4.21.-" evidence="3"/>
<proteinExistence type="predicted"/>
<keyword evidence="3" id="KW-0378">Hydrolase</keyword>
<dbReference type="GO" id="GO:0016787">
    <property type="term" value="F:hydrolase activity"/>
    <property type="evidence" value="ECO:0007669"/>
    <property type="project" value="UniProtKB-KW"/>
</dbReference>
<feature type="region of interest" description="Disordered" evidence="1">
    <location>
        <begin position="59"/>
        <end position="79"/>
    </location>
</feature>
<feature type="signal peptide" evidence="2">
    <location>
        <begin position="1"/>
        <end position="27"/>
    </location>
</feature>
<evidence type="ECO:0000256" key="2">
    <source>
        <dbReference type="SAM" id="SignalP"/>
    </source>
</evidence>
<protein>
    <submittedName>
        <fullName evidence="3">Trypsin-like serine peptidase</fullName>
        <ecNumber evidence="3">3.4.21.-</ecNumber>
    </submittedName>
</protein>